<name>A0A9E2NZF7_9SPIR</name>
<organism evidence="1 2">
    <name type="scientific">Candidatus Treponema excrementipullorum</name>
    <dbReference type="NCBI Taxonomy" id="2838768"/>
    <lineage>
        <taxon>Bacteria</taxon>
        <taxon>Pseudomonadati</taxon>
        <taxon>Spirochaetota</taxon>
        <taxon>Spirochaetia</taxon>
        <taxon>Spirochaetales</taxon>
        <taxon>Treponemataceae</taxon>
        <taxon>Treponema</taxon>
    </lineage>
</organism>
<dbReference type="InterPro" id="IPR024269">
    <property type="entry name" value="DUF3791"/>
</dbReference>
<reference evidence="1" key="1">
    <citation type="journal article" date="2021" name="PeerJ">
        <title>Extensive microbial diversity within the chicken gut microbiome revealed by metagenomics and culture.</title>
        <authorList>
            <person name="Gilroy R."/>
            <person name="Ravi A."/>
            <person name="Getino M."/>
            <person name="Pursley I."/>
            <person name="Horton D.L."/>
            <person name="Alikhan N.F."/>
            <person name="Baker D."/>
            <person name="Gharbi K."/>
            <person name="Hall N."/>
            <person name="Watson M."/>
            <person name="Adriaenssens E.M."/>
            <person name="Foster-Nyarko E."/>
            <person name="Jarju S."/>
            <person name="Secka A."/>
            <person name="Antonio M."/>
            <person name="Oren A."/>
            <person name="Chaudhuri R.R."/>
            <person name="La Ragione R."/>
            <person name="Hildebrand F."/>
            <person name="Pallen M.J."/>
        </authorList>
    </citation>
    <scope>NUCLEOTIDE SEQUENCE</scope>
    <source>
        <strain evidence="1">Gambia15-2214</strain>
    </source>
</reference>
<proteinExistence type="predicted"/>
<dbReference type="EMBL" id="JAHLFV010000132">
    <property type="protein sequence ID" value="MBU3850024.1"/>
    <property type="molecule type" value="Genomic_DNA"/>
</dbReference>
<evidence type="ECO:0000313" key="2">
    <source>
        <dbReference type="Proteomes" id="UP000823914"/>
    </source>
</evidence>
<comment type="caution">
    <text evidence="1">The sequence shown here is derived from an EMBL/GenBank/DDBJ whole genome shotgun (WGS) entry which is preliminary data.</text>
</comment>
<evidence type="ECO:0000313" key="1">
    <source>
        <dbReference type="EMBL" id="MBU3850024.1"/>
    </source>
</evidence>
<accession>A0A9E2NZF7</accession>
<reference evidence="1" key="2">
    <citation type="submission" date="2021-04" db="EMBL/GenBank/DDBJ databases">
        <authorList>
            <person name="Gilroy R."/>
        </authorList>
    </citation>
    <scope>NUCLEOTIDE SEQUENCE</scope>
    <source>
        <strain evidence="1">Gambia15-2214</strain>
    </source>
</reference>
<gene>
    <name evidence="1" type="ORF">IAA16_05620</name>
</gene>
<dbReference type="Pfam" id="PF12668">
    <property type="entry name" value="DUF3791"/>
    <property type="match status" value="1"/>
</dbReference>
<sequence>MSEAGIFLVHCIETYKFAKQLTGKQVSELFNTYNVWDYIYSCFEALHTTGDNYIVEDIDLYIKSCQSY</sequence>
<protein>
    <submittedName>
        <fullName evidence="1">DUF3791 domain-containing protein</fullName>
    </submittedName>
</protein>
<dbReference type="AlphaFoldDB" id="A0A9E2NZF7"/>
<dbReference type="Proteomes" id="UP000823914">
    <property type="component" value="Unassembled WGS sequence"/>
</dbReference>